<name>A0A6C0ELV6_9ZZZZ</name>
<keyword evidence="2" id="KW-0812">Transmembrane</keyword>
<evidence type="ECO:0000313" key="3">
    <source>
        <dbReference type="EMBL" id="QHT30018.1"/>
    </source>
</evidence>
<feature type="region of interest" description="Disordered" evidence="1">
    <location>
        <begin position="99"/>
        <end position="145"/>
    </location>
</feature>
<dbReference type="EMBL" id="MN738889">
    <property type="protein sequence ID" value="QHT30018.1"/>
    <property type="molecule type" value="Genomic_DNA"/>
</dbReference>
<evidence type="ECO:0000256" key="2">
    <source>
        <dbReference type="SAM" id="Phobius"/>
    </source>
</evidence>
<evidence type="ECO:0000256" key="1">
    <source>
        <dbReference type="SAM" id="MobiDB-lite"/>
    </source>
</evidence>
<protein>
    <submittedName>
        <fullName evidence="3">Uncharacterized protein</fullName>
    </submittedName>
</protein>
<feature type="transmembrane region" description="Helical" evidence="2">
    <location>
        <begin position="62"/>
        <end position="82"/>
    </location>
</feature>
<feature type="transmembrane region" description="Helical" evidence="2">
    <location>
        <begin position="5"/>
        <end position="26"/>
    </location>
</feature>
<dbReference type="AlphaFoldDB" id="A0A6C0ELV6"/>
<accession>A0A6C0ELV6</accession>
<organism evidence="3">
    <name type="scientific">viral metagenome</name>
    <dbReference type="NCBI Taxonomy" id="1070528"/>
    <lineage>
        <taxon>unclassified sequences</taxon>
        <taxon>metagenomes</taxon>
        <taxon>organismal metagenomes</taxon>
    </lineage>
</organism>
<proteinExistence type="predicted"/>
<keyword evidence="2" id="KW-1133">Transmembrane helix</keyword>
<keyword evidence="2" id="KW-0472">Membrane</keyword>
<feature type="compositionally biased region" description="Pro residues" evidence="1">
    <location>
        <begin position="110"/>
        <end position="124"/>
    </location>
</feature>
<sequence>MKMRFVEALCPPALLYLIFLVVQLGLDLSLGLWATFAVKLVLGAAVVKVLDTFCGIGLSPVSWFLVAAPFVITSLATAISMGTNFDETIYVFLQPEKEKFTDSNGNPSPFLQPNPPSAGGPPEPGITLATNPRTEGAAGNKWGLA</sequence>
<reference evidence="3" key="1">
    <citation type="journal article" date="2020" name="Nature">
        <title>Giant virus diversity and host interactions through global metagenomics.</title>
        <authorList>
            <person name="Schulz F."/>
            <person name="Roux S."/>
            <person name="Paez-Espino D."/>
            <person name="Jungbluth S."/>
            <person name="Walsh D.A."/>
            <person name="Denef V.J."/>
            <person name="McMahon K.D."/>
            <person name="Konstantinidis K.T."/>
            <person name="Eloe-Fadrosh E.A."/>
            <person name="Kyrpides N.C."/>
            <person name="Woyke T."/>
        </authorList>
    </citation>
    <scope>NUCLEOTIDE SEQUENCE</scope>
    <source>
        <strain evidence="3">GVMAG-M-3300009068-25</strain>
    </source>
</reference>